<accession>A0A443LGC8</accession>
<dbReference type="RefSeq" id="WP_128149052.1">
    <property type="nucleotide sequence ID" value="NZ_SAVB01000011.1"/>
</dbReference>
<dbReference type="Pfam" id="PF01298">
    <property type="entry name" value="TbpB_B_D"/>
    <property type="match status" value="1"/>
</dbReference>
<gene>
    <name evidence="3" type="ORF">EOW65_10035</name>
</gene>
<sequence length="184" mass="17719">MKLLILPALVALSALTACGGGGSSSDPAPAPTQAESLTRAKTLTTEYAQTAATVATAMPVTGQASYAGAAVFGKGTDMDALLQAPTMSGDMALNADFATGGVTGGIDNFRDATNAPVSGEMTVSGGQIAGAVLGGDLTGTVGGKDVNAQMSGSFLGADAEAVRGVIADGAGATGAFNGAFIVAR</sequence>
<evidence type="ECO:0000313" key="4">
    <source>
        <dbReference type="Proteomes" id="UP000286594"/>
    </source>
</evidence>
<reference evidence="3 4" key="1">
    <citation type="submission" date="2019-01" db="EMBL/GenBank/DDBJ databases">
        <title>Sinorhodobacter populi sp. nov. isolated from the symptomatic bark tissue of Populus euramericana canker.</title>
        <authorList>
            <person name="Xu G."/>
        </authorList>
    </citation>
    <scope>NUCLEOTIDE SEQUENCE [LARGE SCALE GENOMIC DNA]</scope>
    <source>
        <strain evidence="3 4">CCTCC AB2012026</strain>
    </source>
</reference>
<dbReference type="Proteomes" id="UP000286594">
    <property type="component" value="Unassembled WGS sequence"/>
</dbReference>
<organism evidence="3 4">
    <name type="scientific">Paenirhodobacter ferrireducens</name>
    <dbReference type="NCBI Taxonomy" id="1215032"/>
    <lineage>
        <taxon>Bacteria</taxon>
        <taxon>Pseudomonadati</taxon>
        <taxon>Pseudomonadota</taxon>
        <taxon>Alphaproteobacteria</taxon>
        <taxon>Rhodobacterales</taxon>
        <taxon>Rhodobacter group</taxon>
        <taxon>Paenirhodobacter</taxon>
    </lineage>
</organism>
<dbReference type="SUPFAM" id="SSF56925">
    <property type="entry name" value="OMPA-like"/>
    <property type="match status" value="1"/>
</dbReference>
<protein>
    <recommendedName>
        <fullName evidence="2">Transferrin-binding protein B C-lobe/N-lobe beta-barrel domain-containing protein</fullName>
    </recommendedName>
</protein>
<dbReference type="InterPro" id="IPR011250">
    <property type="entry name" value="OMP/PagP_B-barrel"/>
</dbReference>
<dbReference type="Gene3D" id="2.40.160.90">
    <property type="match status" value="1"/>
</dbReference>
<keyword evidence="4" id="KW-1185">Reference proteome</keyword>
<keyword evidence="1" id="KW-0732">Signal</keyword>
<dbReference type="EMBL" id="SAVB01000011">
    <property type="protein sequence ID" value="RWR48257.1"/>
    <property type="molecule type" value="Genomic_DNA"/>
</dbReference>
<feature type="domain" description="Transferrin-binding protein B C-lobe/N-lobe beta-barrel" evidence="2">
    <location>
        <begin position="58"/>
        <end position="176"/>
    </location>
</feature>
<name>A0A443LGC8_9RHOB</name>
<proteinExistence type="predicted"/>
<dbReference type="PROSITE" id="PS51257">
    <property type="entry name" value="PROKAR_LIPOPROTEIN"/>
    <property type="match status" value="1"/>
</dbReference>
<evidence type="ECO:0000313" key="3">
    <source>
        <dbReference type="EMBL" id="RWR48257.1"/>
    </source>
</evidence>
<comment type="caution">
    <text evidence="3">The sequence shown here is derived from an EMBL/GenBank/DDBJ whole genome shotgun (WGS) entry which is preliminary data.</text>
</comment>
<dbReference type="InterPro" id="IPR001677">
    <property type="entry name" value="TbpB_B_D"/>
</dbReference>
<evidence type="ECO:0000259" key="2">
    <source>
        <dbReference type="Pfam" id="PF01298"/>
    </source>
</evidence>
<feature type="chain" id="PRO_5019392488" description="Transferrin-binding protein B C-lobe/N-lobe beta-barrel domain-containing protein" evidence="1">
    <location>
        <begin position="20"/>
        <end position="184"/>
    </location>
</feature>
<evidence type="ECO:0000256" key="1">
    <source>
        <dbReference type="SAM" id="SignalP"/>
    </source>
</evidence>
<dbReference type="AlphaFoldDB" id="A0A443LGC8"/>
<feature type="signal peptide" evidence="1">
    <location>
        <begin position="1"/>
        <end position="19"/>
    </location>
</feature>